<dbReference type="InterPro" id="IPR011650">
    <property type="entry name" value="Peptidase_M20_dimer"/>
</dbReference>
<evidence type="ECO:0000256" key="1">
    <source>
        <dbReference type="ARBA" id="ARBA00001947"/>
    </source>
</evidence>
<evidence type="ECO:0000259" key="5">
    <source>
        <dbReference type="Pfam" id="PF07687"/>
    </source>
</evidence>
<dbReference type="PANTHER" id="PTHR43808:SF32">
    <property type="entry name" value="ARGE_DAPE-RELATED DEACYLASE"/>
    <property type="match status" value="1"/>
</dbReference>
<evidence type="ECO:0000313" key="6">
    <source>
        <dbReference type="EMBL" id="RYB03456.1"/>
    </source>
</evidence>
<dbReference type="EMBL" id="QYBC01000014">
    <property type="protein sequence ID" value="RYB03456.1"/>
    <property type="molecule type" value="Genomic_DNA"/>
</dbReference>
<dbReference type="InterPro" id="IPR002933">
    <property type="entry name" value="Peptidase_M20"/>
</dbReference>
<dbReference type="Pfam" id="PF01546">
    <property type="entry name" value="Peptidase_M20"/>
    <property type="match status" value="1"/>
</dbReference>
<keyword evidence="7" id="KW-1185">Reference proteome</keyword>
<keyword evidence="2" id="KW-0479">Metal-binding</keyword>
<dbReference type="InterPro" id="IPR036264">
    <property type="entry name" value="Bact_exopeptidase_dim_dom"/>
</dbReference>
<name>A0A4Q2RB43_9HYPH</name>
<dbReference type="SUPFAM" id="SSF53187">
    <property type="entry name" value="Zn-dependent exopeptidases"/>
    <property type="match status" value="1"/>
</dbReference>
<dbReference type="Gene3D" id="3.40.630.10">
    <property type="entry name" value="Zn peptidases"/>
    <property type="match status" value="1"/>
</dbReference>
<dbReference type="RefSeq" id="WP_129220410.1">
    <property type="nucleotide sequence ID" value="NZ_QYBC01000014.1"/>
</dbReference>
<dbReference type="Gene3D" id="3.30.70.360">
    <property type="match status" value="1"/>
</dbReference>
<dbReference type="PANTHER" id="PTHR43808">
    <property type="entry name" value="ACETYLORNITHINE DEACETYLASE"/>
    <property type="match status" value="1"/>
</dbReference>
<dbReference type="AlphaFoldDB" id="A0A4Q2RB43"/>
<dbReference type="Pfam" id="PF07687">
    <property type="entry name" value="M20_dimer"/>
    <property type="match status" value="1"/>
</dbReference>
<evidence type="ECO:0000256" key="4">
    <source>
        <dbReference type="ARBA" id="ARBA00022833"/>
    </source>
</evidence>
<dbReference type="PROSITE" id="PS00759">
    <property type="entry name" value="ARGE_DAPE_CPG2_2"/>
    <property type="match status" value="1"/>
</dbReference>
<protein>
    <submittedName>
        <fullName evidence="6">M20 family peptidase</fullName>
    </submittedName>
</protein>
<dbReference type="InterPro" id="IPR001261">
    <property type="entry name" value="ArgE/DapE_CS"/>
</dbReference>
<evidence type="ECO:0000313" key="7">
    <source>
        <dbReference type="Proteomes" id="UP000289411"/>
    </source>
</evidence>
<accession>A0A4Q2RB43</accession>
<reference evidence="6 7" key="1">
    <citation type="submission" date="2018-09" db="EMBL/GenBank/DDBJ databases">
        <authorList>
            <person name="Grouzdev D.S."/>
            <person name="Krutkina M.S."/>
        </authorList>
    </citation>
    <scope>NUCLEOTIDE SEQUENCE [LARGE SCALE GENOMIC DNA]</scope>
    <source>
        <strain evidence="6 7">RmlP001</strain>
    </source>
</reference>
<proteinExistence type="predicted"/>
<keyword evidence="4" id="KW-0862">Zinc</keyword>
<evidence type="ECO:0000256" key="2">
    <source>
        <dbReference type="ARBA" id="ARBA00022723"/>
    </source>
</evidence>
<evidence type="ECO:0000256" key="3">
    <source>
        <dbReference type="ARBA" id="ARBA00022801"/>
    </source>
</evidence>
<dbReference type="Proteomes" id="UP000289411">
    <property type="component" value="Unassembled WGS sequence"/>
</dbReference>
<organism evidence="6 7">
    <name type="scientific">Lichenibacterium ramalinae</name>
    <dbReference type="NCBI Taxonomy" id="2316527"/>
    <lineage>
        <taxon>Bacteria</taxon>
        <taxon>Pseudomonadati</taxon>
        <taxon>Pseudomonadota</taxon>
        <taxon>Alphaproteobacteria</taxon>
        <taxon>Hyphomicrobiales</taxon>
        <taxon>Lichenihabitantaceae</taxon>
        <taxon>Lichenibacterium</taxon>
    </lineage>
</organism>
<sequence length="365" mass="36609">MTDALALAQALVRLDTAGPAPQERAAVDLLAPLLEAAGFGVAVHDMAPGRPSMVAVHAGAGGDPLVLSGHLDTVPLGAVRWRRPPLSGTVAGGRLHGRGSTDMKAGVAAIVTAALAHAAAGGRRPIALVLTAGEETGCLGAAHLARLGALPRASGIVVAEPTGNRVGIGHRGALWLEAAYAGVGAHGATPHLGRNAVYAAADGIVLCRDQTFDDMDDPLLGSVTLNVGTVRGGLNVNSVPDAAAFTIDLRSTVPGSHAGLRRHFADLLGPDARLATLLDLPAVRTPADSALVRASLDAVAGAGVAEVPPRALPFFTDASVLVEACGAEAVILGPGDPALAHQTDETCAVDEIAAAVAIYGRLLAR</sequence>
<comment type="cofactor">
    <cofactor evidence="1">
        <name>Zn(2+)</name>
        <dbReference type="ChEBI" id="CHEBI:29105"/>
    </cofactor>
</comment>
<dbReference type="SUPFAM" id="SSF55031">
    <property type="entry name" value="Bacterial exopeptidase dimerisation domain"/>
    <property type="match status" value="1"/>
</dbReference>
<gene>
    <name evidence="6" type="ORF">D3272_17005</name>
</gene>
<comment type="caution">
    <text evidence="6">The sequence shown here is derived from an EMBL/GenBank/DDBJ whole genome shotgun (WGS) entry which is preliminary data.</text>
</comment>
<dbReference type="GO" id="GO:0046872">
    <property type="term" value="F:metal ion binding"/>
    <property type="evidence" value="ECO:0007669"/>
    <property type="project" value="UniProtKB-KW"/>
</dbReference>
<dbReference type="OrthoDB" id="9809784at2"/>
<dbReference type="GO" id="GO:0016787">
    <property type="term" value="F:hydrolase activity"/>
    <property type="evidence" value="ECO:0007669"/>
    <property type="project" value="UniProtKB-KW"/>
</dbReference>
<dbReference type="CDD" id="cd08659">
    <property type="entry name" value="M20_ArgE_DapE-like"/>
    <property type="match status" value="1"/>
</dbReference>
<dbReference type="InterPro" id="IPR050072">
    <property type="entry name" value="Peptidase_M20A"/>
</dbReference>
<feature type="domain" description="Peptidase M20 dimerisation" evidence="5">
    <location>
        <begin position="168"/>
        <end position="268"/>
    </location>
</feature>
<keyword evidence="3" id="KW-0378">Hydrolase</keyword>
<reference evidence="6 7" key="2">
    <citation type="submission" date="2019-02" db="EMBL/GenBank/DDBJ databases">
        <title>'Lichenibacterium ramalinii' gen. nov. sp. nov., 'Lichenibacterium minor' gen. nov. sp. nov.</title>
        <authorList>
            <person name="Pankratov T."/>
        </authorList>
    </citation>
    <scope>NUCLEOTIDE SEQUENCE [LARGE SCALE GENOMIC DNA]</scope>
    <source>
        <strain evidence="6 7">RmlP001</strain>
    </source>
</reference>